<evidence type="ECO:0000313" key="4">
    <source>
        <dbReference type="Proteomes" id="UP000054995"/>
    </source>
</evidence>
<sequence>MELALLLRIDVEVETLDRQPMVLSCHEKISITLSDQMEYLNVDYIDCSLSKSILHVLFYDEIYCRNVLIIT</sequence>
<name>A0A0V1FBR8_TRIPS</name>
<evidence type="ECO:0000313" key="1">
    <source>
        <dbReference type="EMBL" id="KRY80938.1"/>
    </source>
</evidence>
<accession>A0A0V1FBR8</accession>
<organism evidence="2 4">
    <name type="scientific">Trichinella pseudospiralis</name>
    <name type="common">Parasitic roundworm</name>
    <dbReference type="NCBI Taxonomy" id="6337"/>
    <lineage>
        <taxon>Eukaryota</taxon>
        <taxon>Metazoa</taxon>
        <taxon>Ecdysozoa</taxon>
        <taxon>Nematoda</taxon>
        <taxon>Enoplea</taxon>
        <taxon>Dorylaimia</taxon>
        <taxon>Trichinellida</taxon>
        <taxon>Trichinellidae</taxon>
        <taxon>Trichinella</taxon>
    </lineage>
</organism>
<dbReference type="EMBL" id="JYDT01000113">
    <property type="protein sequence ID" value="KRY84453.1"/>
    <property type="molecule type" value="Genomic_DNA"/>
</dbReference>
<dbReference type="Proteomes" id="UP000054995">
    <property type="component" value="Unassembled WGS sequence"/>
</dbReference>
<gene>
    <name evidence="1" type="ORF">T4D_11246</name>
    <name evidence="3" type="ORF">T4D_14849</name>
    <name evidence="2" type="ORF">T4D_6972</name>
</gene>
<dbReference type="EMBL" id="JYDT01000140">
    <property type="protein sequence ID" value="KRY83451.1"/>
    <property type="molecule type" value="Genomic_DNA"/>
</dbReference>
<protein>
    <submittedName>
        <fullName evidence="2">Uncharacterized protein</fullName>
    </submittedName>
</protein>
<dbReference type="AlphaFoldDB" id="A0A0V1FBR8"/>
<proteinExistence type="predicted"/>
<dbReference type="EMBL" id="JYDT01000288">
    <property type="protein sequence ID" value="KRY80938.1"/>
    <property type="molecule type" value="Genomic_DNA"/>
</dbReference>
<keyword evidence="4" id="KW-1185">Reference proteome</keyword>
<reference evidence="2 4" key="1">
    <citation type="submission" date="2015-01" db="EMBL/GenBank/DDBJ databases">
        <title>Evolution of Trichinella species and genotypes.</title>
        <authorList>
            <person name="Korhonen P.K."/>
            <person name="Edoardo P."/>
            <person name="Giuseppe L.R."/>
            <person name="Gasser R.B."/>
        </authorList>
    </citation>
    <scope>NUCLEOTIDE SEQUENCE [LARGE SCALE GENOMIC DNA]</scope>
    <source>
        <strain evidence="2">ISS470</strain>
    </source>
</reference>
<evidence type="ECO:0000313" key="3">
    <source>
        <dbReference type="EMBL" id="KRY84453.1"/>
    </source>
</evidence>
<comment type="caution">
    <text evidence="2">The sequence shown here is derived from an EMBL/GenBank/DDBJ whole genome shotgun (WGS) entry which is preliminary data.</text>
</comment>
<evidence type="ECO:0000313" key="2">
    <source>
        <dbReference type="EMBL" id="KRY83451.1"/>
    </source>
</evidence>